<reference evidence="1 2" key="1">
    <citation type="journal article" date="2024" name="IMA Fungus">
        <title>Apiospora arundinis, a panoply of carbohydrate-active enzymes and secondary metabolites.</title>
        <authorList>
            <person name="Sorensen T."/>
            <person name="Petersen C."/>
            <person name="Muurmann A.T."/>
            <person name="Christiansen J.V."/>
            <person name="Brundto M.L."/>
            <person name="Overgaard C.K."/>
            <person name="Boysen A.T."/>
            <person name="Wollenberg R.D."/>
            <person name="Larsen T.O."/>
            <person name="Sorensen J.L."/>
            <person name="Nielsen K.L."/>
            <person name="Sondergaard T.E."/>
        </authorList>
    </citation>
    <scope>NUCLEOTIDE SEQUENCE [LARGE SCALE GENOMIC DNA]</scope>
    <source>
        <strain evidence="1 2">AAU 773</strain>
    </source>
</reference>
<dbReference type="EMBL" id="JAPCWZ010000003">
    <property type="protein sequence ID" value="KAK8874003.1"/>
    <property type="molecule type" value="Genomic_DNA"/>
</dbReference>
<protein>
    <submittedName>
        <fullName evidence="1">Uncharacterized protein</fullName>
    </submittedName>
</protein>
<evidence type="ECO:0000313" key="2">
    <source>
        <dbReference type="Proteomes" id="UP001390339"/>
    </source>
</evidence>
<sequence length="202" mass="22364">MIQAAAPWSGHRLILVGDYAHGVPYDVEKDATAEELGIWYGHQNPLYKTVRGCQPLMLIGNEDLFMDYWTRGMIQMNEADANEDQGKDDLKPSKRLLKLIMAETSASFPHGSAQLVLRNLTVKEFVAKKDLDAGGYHLGQAIFVQAQFTNDPSGLQSLDGDTHGAWAGHQIDAATTEDVDEREGWTNVTQQAVELVSAAYDW</sequence>
<gene>
    <name evidence="1" type="ORF">PGQ11_004517</name>
</gene>
<keyword evidence="2" id="KW-1185">Reference proteome</keyword>
<comment type="caution">
    <text evidence="1">The sequence shown here is derived from an EMBL/GenBank/DDBJ whole genome shotgun (WGS) entry which is preliminary data.</text>
</comment>
<name>A0ABR2J897_9PEZI</name>
<evidence type="ECO:0000313" key="1">
    <source>
        <dbReference type="EMBL" id="KAK8874003.1"/>
    </source>
</evidence>
<dbReference type="Proteomes" id="UP001390339">
    <property type="component" value="Unassembled WGS sequence"/>
</dbReference>
<organism evidence="1 2">
    <name type="scientific">Apiospora arundinis</name>
    <dbReference type="NCBI Taxonomy" id="335852"/>
    <lineage>
        <taxon>Eukaryota</taxon>
        <taxon>Fungi</taxon>
        <taxon>Dikarya</taxon>
        <taxon>Ascomycota</taxon>
        <taxon>Pezizomycotina</taxon>
        <taxon>Sordariomycetes</taxon>
        <taxon>Xylariomycetidae</taxon>
        <taxon>Amphisphaeriales</taxon>
        <taxon>Apiosporaceae</taxon>
        <taxon>Apiospora</taxon>
    </lineage>
</organism>
<accession>A0ABR2J897</accession>
<proteinExistence type="predicted"/>